<dbReference type="InterPro" id="IPR004365">
    <property type="entry name" value="NA-bd_OB_tRNA"/>
</dbReference>
<evidence type="ECO:0000313" key="13">
    <source>
        <dbReference type="EMBL" id="MCQ9209860.1"/>
    </source>
</evidence>
<dbReference type="InterPro" id="IPR029460">
    <property type="entry name" value="DNAPol_HHH"/>
</dbReference>
<evidence type="ECO:0000256" key="4">
    <source>
        <dbReference type="ARBA" id="ARBA00019114"/>
    </source>
</evidence>
<dbReference type="Proteomes" id="UP001059480">
    <property type="component" value="Unassembled WGS sequence"/>
</dbReference>
<dbReference type="NCBIfam" id="TIGR00594">
    <property type="entry name" value="polc"/>
    <property type="match status" value="1"/>
</dbReference>
<dbReference type="CDD" id="cd04485">
    <property type="entry name" value="DnaE_OBF"/>
    <property type="match status" value="1"/>
</dbReference>
<dbReference type="InterPro" id="IPR012340">
    <property type="entry name" value="NA-bd_OB-fold"/>
</dbReference>
<comment type="subcellular location">
    <subcellularLocation>
        <location evidence="1">Cytoplasm</location>
    </subcellularLocation>
</comment>
<gene>
    <name evidence="13" type="primary">dnaE</name>
    <name evidence="13" type="ORF">NPA36_04775</name>
</gene>
<protein>
    <recommendedName>
        <fullName evidence="4">DNA polymerase III subunit alpha</fullName>
        <ecNumber evidence="3">2.7.7.7</ecNumber>
    </recommendedName>
</protein>
<keyword evidence="8" id="KW-0239">DNA-directed DNA polymerase</keyword>
<evidence type="ECO:0000256" key="9">
    <source>
        <dbReference type="ARBA" id="ARBA00025611"/>
    </source>
</evidence>
<dbReference type="SMART" id="SM00481">
    <property type="entry name" value="POLIIIAc"/>
    <property type="match status" value="1"/>
</dbReference>
<reference evidence="13" key="3">
    <citation type="journal article" date="2023" name="Microbiol. Resour. Announc.">
        <title>Draft Genome Sequence of Granulicatella sp. Strain S8, Isolated from a Marine Fish, Seriola quinqueradiata.</title>
        <authorList>
            <person name="Lee M."/>
            <person name="Farooq A."/>
            <person name="Jeong J.B."/>
            <person name="Jung M.Y."/>
        </authorList>
    </citation>
    <scope>NUCLEOTIDE SEQUENCE</scope>
    <source>
        <strain evidence="13">S8</strain>
    </source>
</reference>
<dbReference type="InterPro" id="IPR004805">
    <property type="entry name" value="DnaE2/DnaE/PolC"/>
</dbReference>
<keyword evidence="6 13" id="KW-0548">Nucleotidyltransferase</keyword>
<dbReference type="Gene3D" id="2.40.50.140">
    <property type="entry name" value="Nucleic acid-binding proteins"/>
    <property type="match status" value="1"/>
</dbReference>
<evidence type="ECO:0000256" key="6">
    <source>
        <dbReference type="ARBA" id="ARBA00022695"/>
    </source>
</evidence>
<evidence type="ECO:0000256" key="1">
    <source>
        <dbReference type="ARBA" id="ARBA00004496"/>
    </source>
</evidence>
<dbReference type="Pfam" id="PF01336">
    <property type="entry name" value="tRNA_anti-codon"/>
    <property type="match status" value="1"/>
</dbReference>
<evidence type="ECO:0000256" key="7">
    <source>
        <dbReference type="ARBA" id="ARBA00022705"/>
    </source>
</evidence>
<comment type="caution">
    <text evidence="13">The sequence shown here is derived from an EMBL/GenBank/DDBJ whole genome shotgun (WGS) entry which is preliminary data.</text>
</comment>
<keyword evidence="14" id="KW-1185">Reference proteome</keyword>
<dbReference type="PANTHER" id="PTHR32294:SF0">
    <property type="entry name" value="DNA POLYMERASE III SUBUNIT ALPHA"/>
    <property type="match status" value="1"/>
</dbReference>
<feature type="domain" description="Polymerase/histidinol phosphatase N-terminal" evidence="12">
    <location>
        <begin position="4"/>
        <end position="71"/>
    </location>
</feature>
<proteinExistence type="inferred from homology"/>
<evidence type="ECO:0000256" key="3">
    <source>
        <dbReference type="ARBA" id="ARBA00012417"/>
    </source>
</evidence>
<comment type="catalytic activity">
    <reaction evidence="11">
        <text>DNA(n) + a 2'-deoxyribonucleoside 5'-triphosphate = DNA(n+1) + diphosphate</text>
        <dbReference type="Rhea" id="RHEA:22508"/>
        <dbReference type="Rhea" id="RHEA-COMP:17339"/>
        <dbReference type="Rhea" id="RHEA-COMP:17340"/>
        <dbReference type="ChEBI" id="CHEBI:33019"/>
        <dbReference type="ChEBI" id="CHEBI:61560"/>
        <dbReference type="ChEBI" id="CHEBI:173112"/>
        <dbReference type="EC" id="2.7.7.7"/>
    </reaction>
</comment>
<sequence>MKFLTLEVVSSYSLLQSTINIDDYIRVGKLMGYESLALTDKGILHGVVEFYEKCRKEGIKPIIGCQFDFPGLVLKDLSYSFIVYAKNYQGYLCLMELSTIYQTDKTIQSMYQLMQENKDHIKILLLSDHSEIKSLYRSHNSLDFKLFLDKVKETFGLIEIALAVSLDTLEENAYQDYISLIQSSSIKPISHQATYYLRTNDDYSWRVLNAIEENLQIEAHQADVSGPHYLHESNTILKQFKQLNQEDLISNQMAFVEDLSVEILLHQSLLPKYQTPKHEEAHDYLRSRCFIGLTTRGVEDKPDYIERMNYELDVIHQMGFDDYFLIVWDVMAYAADHDIQIGPGRGSAAGSLVSYLLGITQVDPIKYDLLFERFLNPERYTMPDIDLDFPDNKRDDLLMYVANKYGAKKVAQIATFGTLAAKQAIRDVGRVMGLDTPSASRWSKAIPNTLGIKLEDAFKQSSPLRDLVNRSPRNQLLFETAKRIEGLPRHMSTHAAGVVISQENLINYVPLMNRDLDLLTTQYSMGVVEQIGLLKMDFLGLRNLTILNDILQFIKKTRQEEIDIYQIPLDDEKTFAIFQAAKTNGIFQFESSGIRQVLKRLEPNSLEDLAAVNALYRPGPMEQIDTFIKRKKGKEKIRYPHDDLESILKNTYGVMVYQEQVMQVTNRLAGFTLGQADILRRAMGKKDKKVIDEKKVDFVKGAQNKGYSKETAIEVYNYIERFANYGFNRSHSFAYSLLGYQLAYLKANFTSEFFAGLLKSTNPQSSKAQDYLMEAKENGIAILAPSIQESGSIYTIQDQGIITGLSSIKGLRKDFIALIIENRYQYGAYKDFLDFAYRIGKKYSKVENFEALIYSGALDCFGQTRASLLASIPGIISGVSIHGNNLSLDLNDELLPKLEIRPELPLLLRLEKEEEYLGYAVSGHPSEEFKEQYQQKLLKPIHGVYERQKVEMIGILKNVKKIRTKKGDPMAFATLQDYSGSIDVTLFPENYVKSHQLFNENEFVYISGKIEPNRSGGFQLQVNLLKSIETYRKDLENINKKCYLRIKEDFQNSDTYQRIEKIVSENKGSIPVYLYVESTKKLVRANFKQGIDGSKLSIYQLEQLLGNGSVKIIE</sequence>
<evidence type="ECO:0000256" key="5">
    <source>
        <dbReference type="ARBA" id="ARBA00022679"/>
    </source>
</evidence>
<dbReference type="InterPro" id="IPR003141">
    <property type="entry name" value="Pol/His_phosphatase_N"/>
</dbReference>
<dbReference type="Pfam" id="PF02811">
    <property type="entry name" value="PHP"/>
    <property type="match status" value="1"/>
</dbReference>
<dbReference type="NCBIfam" id="NF004226">
    <property type="entry name" value="PRK05673.1"/>
    <property type="match status" value="1"/>
</dbReference>
<keyword evidence="5 13" id="KW-0808">Transferase</keyword>
<dbReference type="EMBL" id="JANHNZ010000003">
    <property type="protein sequence ID" value="MCQ9209860.1"/>
    <property type="molecule type" value="Genomic_DNA"/>
</dbReference>
<reference evidence="13" key="1">
    <citation type="submission" date="2022-07" db="EMBL/GenBank/DDBJ databases">
        <authorList>
            <person name="Jung M.-Y."/>
            <person name="Lee M."/>
        </authorList>
    </citation>
    <scope>NUCLEOTIDE SEQUENCE</scope>
    <source>
        <strain evidence="13">S8</strain>
    </source>
</reference>
<dbReference type="Gene3D" id="1.10.150.870">
    <property type="match status" value="1"/>
</dbReference>
<dbReference type="CDD" id="cd07431">
    <property type="entry name" value="PHP_PolIIIA"/>
    <property type="match status" value="1"/>
</dbReference>
<comment type="function">
    <text evidence="9">DNA polymerase III is a complex, multichain enzyme responsible for most of the replicative synthesis in bacteria. This DNA polymerase also exhibits 3' to 5' exonuclease activity. The alpha chain is the DNA polymerase.</text>
</comment>
<dbReference type="Pfam" id="PF14579">
    <property type="entry name" value="HHH_6"/>
    <property type="match status" value="1"/>
</dbReference>
<dbReference type="Gene3D" id="3.20.20.140">
    <property type="entry name" value="Metal-dependent hydrolases"/>
    <property type="match status" value="1"/>
</dbReference>
<accession>A0ABT1WN14</accession>
<comment type="subunit">
    <text evidence="10">DNA polymerase III contains a core (composed of alpha, epsilon and theta chains) that associates with a tau subunit. This core dimerizes to form the POLIII' complex. PolIII' associates with the gamma complex (composed of gamma, delta, delta', psi and chi chains) and with the beta chain to form the complete DNA polymerase III complex.</text>
</comment>
<dbReference type="InterPro" id="IPR016195">
    <property type="entry name" value="Pol/histidinol_Pase-like"/>
</dbReference>
<evidence type="ECO:0000313" key="14">
    <source>
        <dbReference type="Proteomes" id="UP001059480"/>
    </source>
</evidence>
<keyword evidence="7" id="KW-0235">DNA replication</keyword>
<dbReference type="InterPro" id="IPR041931">
    <property type="entry name" value="DNA_pol3_alpha_thumb_dom"/>
</dbReference>
<dbReference type="Gene3D" id="1.10.10.1600">
    <property type="entry name" value="Bacterial DNA polymerase III alpha subunit, thumb domain"/>
    <property type="match status" value="1"/>
</dbReference>
<evidence type="ECO:0000256" key="11">
    <source>
        <dbReference type="ARBA" id="ARBA00049244"/>
    </source>
</evidence>
<evidence type="ECO:0000256" key="8">
    <source>
        <dbReference type="ARBA" id="ARBA00022932"/>
    </source>
</evidence>
<name>A0ABT1WN14_9LACT</name>
<evidence type="ECO:0000256" key="2">
    <source>
        <dbReference type="ARBA" id="ARBA00009496"/>
    </source>
</evidence>
<evidence type="ECO:0000259" key="12">
    <source>
        <dbReference type="SMART" id="SM00481"/>
    </source>
</evidence>
<dbReference type="GO" id="GO:0003887">
    <property type="term" value="F:DNA-directed DNA polymerase activity"/>
    <property type="evidence" value="ECO:0007669"/>
    <property type="project" value="UniProtKB-EC"/>
</dbReference>
<dbReference type="InterPro" id="IPR011708">
    <property type="entry name" value="DNA_pol3_alpha_NTPase_dom"/>
</dbReference>
<dbReference type="EC" id="2.7.7.7" evidence="3"/>
<dbReference type="RefSeq" id="WP_256944968.1">
    <property type="nucleotide sequence ID" value="NZ_JANHNZ010000003.1"/>
</dbReference>
<evidence type="ECO:0000256" key="10">
    <source>
        <dbReference type="ARBA" id="ARBA00026073"/>
    </source>
</evidence>
<organism evidence="13 14">
    <name type="scientific">Granulicatella seriolae</name>
    <dbReference type="NCBI Taxonomy" id="2967226"/>
    <lineage>
        <taxon>Bacteria</taxon>
        <taxon>Bacillati</taxon>
        <taxon>Bacillota</taxon>
        <taxon>Bacilli</taxon>
        <taxon>Lactobacillales</taxon>
        <taxon>Carnobacteriaceae</taxon>
        <taxon>Granulicatella</taxon>
    </lineage>
</organism>
<comment type="similarity">
    <text evidence="2">Belongs to the DNA polymerase type-C family. DnaE subfamily.</text>
</comment>
<dbReference type="Pfam" id="PF17657">
    <property type="entry name" value="DNA_pol3_finger"/>
    <property type="match status" value="1"/>
</dbReference>
<dbReference type="PANTHER" id="PTHR32294">
    <property type="entry name" value="DNA POLYMERASE III SUBUNIT ALPHA"/>
    <property type="match status" value="1"/>
</dbReference>
<dbReference type="SUPFAM" id="SSF89550">
    <property type="entry name" value="PHP domain-like"/>
    <property type="match status" value="1"/>
</dbReference>
<dbReference type="InterPro" id="IPR004013">
    <property type="entry name" value="PHP_dom"/>
</dbReference>
<dbReference type="InterPro" id="IPR040982">
    <property type="entry name" value="DNA_pol3_finger"/>
</dbReference>
<reference evidence="13" key="2">
    <citation type="journal article" date="2023" name="Curr. Microbiol.">
        <title>Granulicatella seriolae sp. nov., a Novel Facultative Anaerobe Isolated from Yellowtail Marine Fish.</title>
        <authorList>
            <person name="Lee M."/>
            <person name="Choi Y.J."/>
            <person name="Farooq A."/>
            <person name="Jeong J.B."/>
            <person name="Jung M.Y."/>
        </authorList>
    </citation>
    <scope>NUCLEOTIDE SEQUENCE</scope>
    <source>
        <strain evidence="13">S8</strain>
    </source>
</reference>
<dbReference type="SUPFAM" id="SSF50249">
    <property type="entry name" value="Nucleic acid-binding proteins"/>
    <property type="match status" value="1"/>
</dbReference>
<dbReference type="Pfam" id="PF07733">
    <property type="entry name" value="DNA_pol3_alpha"/>
    <property type="match status" value="1"/>
</dbReference>